<keyword evidence="7" id="KW-1185">Reference proteome</keyword>
<proteinExistence type="inferred from homology"/>
<feature type="domain" description="Integrase lambda-type N-terminal DNA-binding" evidence="5">
    <location>
        <begin position="6"/>
        <end position="61"/>
    </location>
</feature>
<sequence>MARPKKPRMVGETLLPDNLYPDSRGRENYWRYRRPDLTDKVFSASLEEAIRMAEQANAQRGIKVERKPAKAPDRASFAYHAARYIDWRIENDPRLSNKSSWRNRCNALKRFGEDFEAISIHKAKLADLRKWWESLTYHQQHARRAEFNKFFNFLMAEGLCKLESNPFTTADDRPRLLEKGKPIKKRQRLTLEAYWTIYEKAGELGYEALQVAMGISMLTTMRRADICELNFEKHLQGDHLRKTINKSEAQRDSLAASHLSFNLKTHQQLGKLISRARELSLRNYRCPYILSHTPKQRRTGKIKEHVCQVIPDRLSDMFTEVRNATGLYIGLPKDQTPPSFHEVRSLASDRFKRMGYDVKSVQQLMAHTDERVTQSYQAGHGIDYEEISIHLDEQAIGREF</sequence>
<evidence type="ECO:0000313" key="7">
    <source>
        <dbReference type="Proteomes" id="UP001569414"/>
    </source>
</evidence>
<reference evidence="6 7" key="1">
    <citation type="submission" date="2024-08" db="EMBL/GenBank/DDBJ databases">
        <authorList>
            <person name="Ishaq N."/>
        </authorList>
    </citation>
    <scope>NUCLEOTIDE SEQUENCE [LARGE SCALE GENOMIC DNA]</scope>
    <source>
        <strain evidence="6 7">JCM 30400</strain>
    </source>
</reference>
<protein>
    <submittedName>
        <fullName evidence="6">Tyrosine-type recombinase/integrase</fullName>
    </submittedName>
</protein>
<comment type="caution">
    <text evidence="6">The sequence shown here is derived from an EMBL/GenBank/DDBJ whole genome shotgun (WGS) entry which is preliminary data.</text>
</comment>
<keyword evidence="3" id="KW-0233">DNA recombination</keyword>
<dbReference type="InterPro" id="IPR013762">
    <property type="entry name" value="Integrase-like_cat_sf"/>
</dbReference>
<dbReference type="SUPFAM" id="SSF56349">
    <property type="entry name" value="DNA breaking-rejoining enzymes"/>
    <property type="match status" value="1"/>
</dbReference>
<evidence type="ECO:0000313" key="6">
    <source>
        <dbReference type="EMBL" id="MFA0790154.1"/>
    </source>
</evidence>
<dbReference type="Gene3D" id="3.30.160.60">
    <property type="entry name" value="Classic Zinc Finger"/>
    <property type="match status" value="1"/>
</dbReference>
<dbReference type="InterPro" id="IPR002104">
    <property type="entry name" value="Integrase_catalytic"/>
</dbReference>
<dbReference type="InterPro" id="IPR011010">
    <property type="entry name" value="DNA_brk_join_enz"/>
</dbReference>
<name>A0ABV4NLT3_9GAMM</name>
<organism evidence="6 7">
    <name type="scientific">Microbulbifer echini</name>
    <dbReference type="NCBI Taxonomy" id="1529067"/>
    <lineage>
        <taxon>Bacteria</taxon>
        <taxon>Pseudomonadati</taxon>
        <taxon>Pseudomonadota</taxon>
        <taxon>Gammaproteobacteria</taxon>
        <taxon>Cellvibrionales</taxon>
        <taxon>Microbulbiferaceae</taxon>
        <taxon>Microbulbifer</taxon>
    </lineage>
</organism>
<dbReference type="EMBL" id="JBGMEL010000005">
    <property type="protein sequence ID" value="MFA0790154.1"/>
    <property type="molecule type" value="Genomic_DNA"/>
</dbReference>
<dbReference type="Proteomes" id="UP001569414">
    <property type="component" value="Unassembled WGS sequence"/>
</dbReference>
<dbReference type="InterPro" id="IPR015094">
    <property type="entry name" value="Integrase_lambda-typ_DNA-bd_N"/>
</dbReference>
<evidence type="ECO:0000259" key="5">
    <source>
        <dbReference type="Pfam" id="PF09003"/>
    </source>
</evidence>
<accession>A0ABV4NLT3</accession>
<keyword evidence="2" id="KW-0229">DNA integration</keyword>
<dbReference type="RefSeq" id="WP_371842995.1">
    <property type="nucleotide sequence ID" value="NZ_JBGMEL010000005.1"/>
</dbReference>
<feature type="domain" description="Tyr recombinase" evidence="4">
    <location>
        <begin position="207"/>
        <end position="377"/>
    </location>
</feature>
<dbReference type="Pfam" id="PF00589">
    <property type="entry name" value="Phage_integrase"/>
    <property type="match status" value="1"/>
</dbReference>
<comment type="similarity">
    <text evidence="1">Belongs to the 'phage' integrase family.</text>
</comment>
<evidence type="ECO:0000256" key="2">
    <source>
        <dbReference type="ARBA" id="ARBA00022908"/>
    </source>
</evidence>
<dbReference type="Gene3D" id="1.10.443.10">
    <property type="entry name" value="Intergrase catalytic core"/>
    <property type="match status" value="1"/>
</dbReference>
<dbReference type="Pfam" id="PF09003">
    <property type="entry name" value="Arm-DNA-bind_1"/>
    <property type="match status" value="1"/>
</dbReference>
<gene>
    <name evidence="6" type="ORF">ACCI51_06315</name>
</gene>
<evidence type="ECO:0000256" key="3">
    <source>
        <dbReference type="ARBA" id="ARBA00023172"/>
    </source>
</evidence>
<evidence type="ECO:0000256" key="1">
    <source>
        <dbReference type="ARBA" id="ARBA00008857"/>
    </source>
</evidence>
<evidence type="ECO:0000259" key="4">
    <source>
        <dbReference type="Pfam" id="PF00589"/>
    </source>
</evidence>